<name>A0A498JMH5_MALDO</name>
<evidence type="ECO:0000313" key="2">
    <source>
        <dbReference type="EMBL" id="RXH94812.1"/>
    </source>
</evidence>
<dbReference type="EMBL" id="RDQH01000333">
    <property type="protein sequence ID" value="RXH94812.1"/>
    <property type="molecule type" value="Genomic_DNA"/>
</dbReference>
<dbReference type="Proteomes" id="UP000290289">
    <property type="component" value="Chromosome 7"/>
</dbReference>
<comment type="caution">
    <text evidence="2">The sequence shown here is derived from an EMBL/GenBank/DDBJ whole genome shotgun (WGS) entry which is preliminary data.</text>
</comment>
<protein>
    <recommendedName>
        <fullName evidence="1">PGG domain-containing protein</fullName>
    </recommendedName>
</protein>
<proteinExistence type="predicted"/>
<evidence type="ECO:0000259" key="1">
    <source>
        <dbReference type="Pfam" id="PF13962"/>
    </source>
</evidence>
<gene>
    <name evidence="2" type="ORF">DVH24_024496</name>
</gene>
<keyword evidence="3" id="KW-1185">Reference proteome</keyword>
<evidence type="ECO:0000313" key="3">
    <source>
        <dbReference type="Proteomes" id="UP000290289"/>
    </source>
</evidence>
<dbReference type="STRING" id="3750.A0A498JMH5"/>
<dbReference type="Pfam" id="PF13962">
    <property type="entry name" value="PGG"/>
    <property type="match status" value="1"/>
</dbReference>
<dbReference type="AlphaFoldDB" id="A0A498JMH5"/>
<organism evidence="2 3">
    <name type="scientific">Malus domestica</name>
    <name type="common">Apple</name>
    <name type="synonym">Pyrus malus</name>
    <dbReference type="NCBI Taxonomy" id="3750"/>
    <lineage>
        <taxon>Eukaryota</taxon>
        <taxon>Viridiplantae</taxon>
        <taxon>Streptophyta</taxon>
        <taxon>Embryophyta</taxon>
        <taxon>Tracheophyta</taxon>
        <taxon>Spermatophyta</taxon>
        <taxon>Magnoliopsida</taxon>
        <taxon>eudicotyledons</taxon>
        <taxon>Gunneridae</taxon>
        <taxon>Pentapetalae</taxon>
        <taxon>rosids</taxon>
        <taxon>fabids</taxon>
        <taxon>Rosales</taxon>
        <taxon>Rosaceae</taxon>
        <taxon>Amygdaloideae</taxon>
        <taxon>Maleae</taxon>
        <taxon>Malus</taxon>
    </lineage>
</organism>
<dbReference type="InterPro" id="IPR026961">
    <property type="entry name" value="PGG_dom"/>
</dbReference>
<sequence>MIDVEVNIVNQSGLTPLDLLIFPSEAGYREIEEILRVATTTFQAGLSPPMGIWQDSPGSNMNGTGSGSNEPAHTAGQSIMSSYKILGFFFFYTSNSIRLSFSLYMIHVLTTNFPLQLELNICMFTMFLTYCSAISEIGPEIMSHPVFALTMPALVALVRVW</sequence>
<feature type="domain" description="PGG" evidence="1">
    <location>
        <begin position="37"/>
        <end position="134"/>
    </location>
</feature>
<reference evidence="2 3" key="1">
    <citation type="submission" date="2018-10" db="EMBL/GenBank/DDBJ databases">
        <title>A high-quality apple genome assembly.</title>
        <authorList>
            <person name="Hu J."/>
        </authorList>
    </citation>
    <scope>NUCLEOTIDE SEQUENCE [LARGE SCALE GENOMIC DNA]</scope>
    <source>
        <strain evidence="3">cv. HFTH1</strain>
        <tissue evidence="2">Young leaf</tissue>
    </source>
</reference>
<accession>A0A498JMH5</accession>